<feature type="region of interest" description="Disordered" evidence="7">
    <location>
        <begin position="49"/>
        <end position="69"/>
    </location>
</feature>
<keyword evidence="6" id="KW-0539">Nucleus</keyword>
<accession>A0ABR4DWB4</accession>
<evidence type="ECO:0000313" key="10">
    <source>
        <dbReference type="Proteomes" id="UP001600888"/>
    </source>
</evidence>
<evidence type="ECO:0000256" key="2">
    <source>
        <dbReference type="ARBA" id="ARBA00022833"/>
    </source>
</evidence>
<dbReference type="PROSITE" id="PS00463">
    <property type="entry name" value="ZN2_CY6_FUNGAL_1"/>
    <property type="match status" value="1"/>
</dbReference>
<sequence>MKGRKGCWTCAARKIQCDGGRPTCKKCARAQRNCEGYELRLSWPREDDKRRAMTGTNAPPVLVSPSQSGQTSSDVLFVNTTWQDMEVYGYLSGRRPPSLLLRPFSRLWRQPQQQVKHLDLVHHFQNFAHLSLVMFGQRPSQIRDTLLSMALAQDAVSGLALFYALLAFSSLHRYGINEHAVQLKIQALRYLSAAVTDEPLVLAQAAQHVAASMLLGSFEILHPSEASGEWLLHTWGAMDTIQATQLKDQPYESDTGHLINWVQYHETISRFTVHHWRHKSLVPTTPVGNYPTTRNVPSPSLIRYRTNMPSVNPTFAILNLLSEISDTLIDPWDPRSSDVEYQDHLKDIERRIKDVPIKPDSAKSDPGAMFAVELYQMATQIYLVRASQSPWEPAVNLDPLIDAAFSGPAQYCSCEHFFPLLILACEAHRDEQRVAIINLIERTQRDSRIRSIQGVKDTIQSIWVQQDLHKDDDALVDYLGIMSSVISSSNSVPSFA</sequence>
<dbReference type="Pfam" id="PF00172">
    <property type="entry name" value="Zn_clus"/>
    <property type="match status" value="1"/>
</dbReference>
<keyword evidence="5" id="KW-0804">Transcription</keyword>
<dbReference type="SUPFAM" id="SSF57701">
    <property type="entry name" value="Zn2/Cys6 DNA-binding domain"/>
    <property type="match status" value="1"/>
</dbReference>
<dbReference type="PROSITE" id="PS50048">
    <property type="entry name" value="ZN2_CY6_FUNGAL_2"/>
    <property type="match status" value="1"/>
</dbReference>
<keyword evidence="3" id="KW-0805">Transcription regulation</keyword>
<evidence type="ECO:0000256" key="1">
    <source>
        <dbReference type="ARBA" id="ARBA00004123"/>
    </source>
</evidence>
<dbReference type="Gene3D" id="4.10.240.10">
    <property type="entry name" value="Zn(2)-C6 fungal-type DNA-binding domain"/>
    <property type="match status" value="1"/>
</dbReference>
<protein>
    <recommendedName>
        <fullName evidence="8">Zn(2)-C6 fungal-type domain-containing protein</fullName>
    </recommendedName>
</protein>
<gene>
    <name evidence="9" type="ORF">FJTKL_03509</name>
</gene>
<feature type="domain" description="Zn(2)-C6 fungal-type" evidence="8">
    <location>
        <begin position="6"/>
        <end position="34"/>
    </location>
</feature>
<dbReference type="InterPro" id="IPR001138">
    <property type="entry name" value="Zn2Cys6_DnaBD"/>
</dbReference>
<comment type="caution">
    <text evidence="9">The sequence shown here is derived from an EMBL/GenBank/DDBJ whole genome shotgun (WGS) entry which is preliminary data.</text>
</comment>
<dbReference type="CDD" id="cd00067">
    <property type="entry name" value="GAL4"/>
    <property type="match status" value="1"/>
</dbReference>
<evidence type="ECO:0000256" key="3">
    <source>
        <dbReference type="ARBA" id="ARBA00023015"/>
    </source>
</evidence>
<dbReference type="PANTHER" id="PTHR37534">
    <property type="entry name" value="TRANSCRIPTIONAL ACTIVATOR PROTEIN UGA3"/>
    <property type="match status" value="1"/>
</dbReference>
<comment type="subcellular location">
    <subcellularLocation>
        <location evidence="1">Nucleus</location>
    </subcellularLocation>
</comment>
<proteinExistence type="predicted"/>
<keyword evidence="4" id="KW-0238">DNA-binding</keyword>
<dbReference type="InterPro" id="IPR036864">
    <property type="entry name" value="Zn2-C6_fun-type_DNA-bd_sf"/>
</dbReference>
<dbReference type="Proteomes" id="UP001600888">
    <property type="component" value="Unassembled WGS sequence"/>
</dbReference>
<evidence type="ECO:0000256" key="4">
    <source>
        <dbReference type="ARBA" id="ARBA00023125"/>
    </source>
</evidence>
<dbReference type="Pfam" id="PF11951">
    <property type="entry name" value="Fungal_trans_2"/>
    <property type="match status" value="1"/>
</dbReference>
<keyword evidence="2" id="KW-0862">Zinc</keyword>
<evidence type="ECO:0000256" key="5">
    <source>
        <dbReference type="ARBA" id="ARBA00023163"/>
    </source>
</evidence>
<reference evidence="9 10" key="1">
    <citation type="submission" date="2024-03" db="EMBL/GenBank/DDBJ databases">
        <title>A high-quality draft genome sequence of Diaporthe vaccinii, a causative agent of upright dieback and viscid rot disease in cranberry plants.</title>
        <authorList>
            <person name="Sarrasin M."/>
            <person name="Lang B.F."/>
            <person name="Burger G."/>
        </authorList>
    </citation>
    <scope>NUCLEOTIDE SEQUENCE [LARGE SCALE GENOMIC DNA]</scope>
    <source>
        <strain evidence="9 10">IS7</strain>
    </source>
</reference>
<dbReference type="InterPro" id="IPR021858">
    <property type="entry name" value="Fun_TF"/>
</dbReference>
<organism evidence="9 10">
    <name type="scientific">Diaporthe vaccinii</name>
    <dbReference type="NCBI Taxonomy" id="105482"/>
    <lineage>
        <taxon>Eukaryota</taxon>
        <taxon>Fungi</taxon>
        <taxon>Dikarya</taxon>
        <taxon>Ascomycota</taxon>
        <taxon>Pezizomycotina</taxon>
        <taxon>Sordariomycetes</taxon>
        <taxon>Sordariomycetidae</taxon>
        <taxon>Diaporthales</taxon>
        <taxon>Diaporthaceae</taxon>
        <taxon>Diaporthe</taxon>
        <taxon>Diaporthe eres species complex</taxon>
    </lineage>
</organism>
<name>A0ABR4DWB4_9PEZI</name>
<evidence type="ECO:0000313" key="9">
    <source>
        <dbReference type="EMBL" id="KAL2274251.1"/>
    </source>
</evidence>
<evidence type="ECO:0000259" key="8">
    <source>
        <dbReference type="PROSITE" id="PS50048"/>
    </source>
</evidence>
<evidence type="ECO:0000256" key="7">
    <source>
        <dbReference type="SAM" id="MobiDB-lite"/>
    </source>
</evidence>
<evidence type="ECO:0000256" key="6">
    <source>
        <dbReference type="ARBA" id="ARBA00023242"/>
    </source>
</evidence>
<dbReference type="PANTHER" id="PTHR37534:SF39">
    <property type="entry name" value="TRANSCRIPTION FACTOR DOMAIN-CONTAINING PROTEIN"/>
    <property type="match status" value="1"/>
</dbReference>
<keyword evidence="10" id="KW-1185">Reference proteome</keyword>
<dbReference type="EMBL" id="JBAWTH010000160">
    <property type="protein sequence ID" value="KAL2274251.1"/>
    <property type="molecule type" value="Genomic_DNA"/>
</dbReference>
<dbReference type="SMART" id="SM00066">
    <property type="entry name" value="GAL4"/>
    <property type="match status" value="1"/>
</dbReference>